<keyword evidence="3" id="KW-1185">Reference proteome</keyword>
<organism evidence="2 3">
    <name type="scientific">Nyctereutes procyonoides</name>
    <name type="common">Raccoon dog</name>
    <name type="synonym">Canis procyonoides</name>
    <dbReference type="NCBI Taxonomy" id="34880"/>
    <lineage>
        <taxon>Eukaryota</taxon>
        <taxon>Metazoa</taxon>
        <taxon>Chordata</taxon>
        <taxon>Craniata</taxon>
        <taxon>Vertebrata</taxon>
        <taxon>Euteleostomi</taxon>
        <taxon>Mammalia</taxon>
        <taxon>Eutheria</taxon>
        <taxon>Laurasiatheria</taxon>
        <taxon>Carnivora</taxon>
        <taxon>Caniformia</taxon>
        <taxon>Canidae</taxon>
        <taxon>Nyctereutes</taxon>
    </lineage>
</organism>
<feature type="region of interest" description="Disordered" evidence="1">
    <location>
        <begin position="29"/>
        <end position="96"/>
    </location>
</feature>
<reference evidence="2" key="1">
    <citation type="submission" date="2020-12" db="EMBL/GenBank/DDBJ databases">
        <authorList>
            <consortium name="Molecular Ecology Group"/>
        </authorList>
    </citation>
    <scope>NUCLEOTIDE SEQUENCE</scope>
    <source>
        <strain evidence="2">TBG_1078</strain>
    </source>
</reference>
<proteinExistence type="predicted"/>
<evidence type="ECO:0000256" key="1">
    <source>
        <dbReference type="SAM" id="MobiDB-lite"/>
    </source>
</evidence>
<evidence type="ECO:0000313" key="2">
    <source>
        <dbReference type="EMBL" id="CAD7666743.1"/>
    </source>
</evidence>
<dbReference type="Proteomes" id="UP000645828">
    <property type="component" value="Unassembled WGS sequence"/>
</dbReference>
<accession>A0A811XQ58</accession>
<gene>
    <name evidence="2" type="ORF">NYPRO_LOCUS254</name>
</gene>
<dbReference type="EMBL" id="CAJHUB010000632">
    <property type="protein sequence ID" value="CAD7666743.1"/>
    <property type="molecule type" value="Genomic_DNA"/>
</dbReference>
<comment type="caution">
    <text evidence="2">The sequence shown here is derived from an EMBL/GenBank/DDBJ whole genome shotgun (WGS) entry which is preliminary data.</text>
</comment>
<sequence length="168" mass="18648">MGTLVVPRHRLFYSSPLFRKDCPHLLNKRRVGKKAAQRQDEDKAEELGSPAEVEPASRPPEELLAPREHQREQQREQQREPAGGPEQDLPTTQVRSEHPLTLVLPVAELLPLCHSCLPIVAAGPVAPMPPIPPSPGPFPYCPVCHCFLGYLPPMAGRPDCPYSSPYRS</sequence>
<protein>
    <submittedName>
        <fullName evidence="2">(raccoon dog) hypothetical protein</fullName>
    </submittedName>
</protein>
<feature type="compositionally biased region" description="Basic and acidic residues" evidence="1">
    <location>
        <begin position="59"/>
        <end position="79"/>
    </location>
</feature>
<dbReference type="AlphaFoldDB" id="A0A811XQ58"/>
<evidence type="ECO:0000313" key="3">
    <source>
        <dbReference type="Proteomes" id="UP000645828"/>
    </source>
</evidence>
<name>A0A811XQ58_NYCPR</name>